<dbReference type="Gene3D" id="2.10.70.10">
    <property type="entry name" value="Complement Module, domain 1"/>
    <property type="match status" value="5"/>
</dbReference>
<dbReference type="PROSITE" id="PS50041">
    <property type="entry name" value="C_TYPE_LECTIN_2"/>
    <property type="match status" value="1"/>
</dbReference>
<evidence type="ECO:0000256" key="7">
    <source>
        <dbReference type="ARBA" id="ARBA00022723"/>
    </source>
</evidence>
<keyword evidence="7" id="KW-0479">Metal-binding</keyword>
<name>A0A3B5LVI4_9TELE</name>
<evidence type="ECO:0000256" key="9">
    <source>
        <dbReference type="ARBA" id="ARBA00022737"/>
    </source>
</evidence>
<keyword evidence="11" id="KW-0130">Cell adhesion</keyword>
<dbReference type="AlphaFoldDB" id="A0A3B5LVI4"/>
<keyword evidence="9" id="KW-0677">Repeat</keyword>
<feature type="disulfide bond" evidence="16">
    <location>
        <begin position="438"/>
        <end position="465"/>
    </location>
</feature>
<dbReference type="Gene3D" id="3.10.100.10">
    <property type="entry name" value="Mannose-Binding Protein A, subunit A"/>
    <property type="match status" value="1"/>
</dbReference>
<comment type="subcellular location">
    <subcellularLocation>
        <location evidence="1">Cell membrane</location>
    </subcellularLocation>
    <subcellularLocation>
        <location evidence="2">Membrane</location>
        <topology evidence="2">Single-pass type I membrane protein</topology>
    </subcellularLocation>
</comment>
<keyword evidence="6" id="KW-0812">Transmembrane</keyword>
<dbReference type="Ensembl" id="ENSXCOT00000013496.1">
    <property type="protein sequence ID" value="ENSXCOP00000013331.1"/>
    <property type="gene ID" value="ENSXCOG00000010108.1"/>
</dbReference>
<evidence type="ECO:0000256" key="2">
    <source>
        <dbReference type="ARBA" id="ARBA00004479"/>
    </source>
</evidence>
<dbReference type="CDD" id="cd00033">
    <property type="entry name" value="CCP"/>
    <property type="match status" value="5"/>
</dbReference>
<dbReference type="InterPro" id="IPR018378">
    <property type="entry name" value="C-type_lectin_CS"/>
</dbReference>
<accession>A0A3B5LVI4</accession>
<feature type="domain" description="Sushi" evidence="19">
    <location>
        <begin position="231"/>
        <end position="289"/>
    </location>
</feature>
<evidence type="ECO:0000256" key="8">
    <source>
        <dbReference type="ARBA" id="ARBA00022729"/>
    </source>
</evidence>
<dbReference type="FunFam" id="2.10.70.10:FF:000001">
    <property type="entry name" value="Selectin P"/>
    <property type="match status" value="1"/>
</dbReference>
<dbReference type="PANTHER" id="PTHR19325">
    <property type="entry name" value="COMPLEMENT COMPONENT-RELATED SUSHI DOMAIN-CONTAINING"/>
    <property type="match status" value="1"/>
</dbReference>
<keyword evidence="13" id="KW-0472">Membrane</keyword>
<evidence type="ECO:0000256" key="6">
    <source>
        <dbReference type="ARBA" id="ARBA00022692"/>
    </source>
</evidence>
<dbReference type="InterPro" id="IPR050350">
    <property type="entry name" value="Compl-Cell_Adhes-Reg"/>
</dbReference>
<comment type="caution">
    <text evidence="16">Lacks conserved residue(s) required for the propagation of feature annotation.</text>
</comment>
<sequence length="532" mass="59434">MIPQCNMCLCSLFKVLCMWTGVECWSYFYSNVTMDWESARTWCKTNYTDMVAIQNREEIEHLKRVIPKKAGYYWIGIRKVNDVWTWVGTNKSLTAEATNWAHGEPNNGQNGIISGQAEDCVEMYIKREKDEGKWNDERCSKKKTALCYTGEDFIIFFLFSSVLCHPAVQCPALQNPDNGFITCEDETNMRFSYGKRCNLSCAPGYHLVGPEMITCTSEAVWSEKMPLCEAVQCPVLQDPENGSLKCVDGHGYEKNCSFSCDPGFELQGVHTIQCSEDGQWSNDIPTCKAVQCPALQDLENGALSCEGDMEMRFSYRKTCSFSCDPGFKLQGVHSIQCSKDKTWTDATPSCTAVQCPALQDLENGVLSCEDDTEMRFSYKKSCTFKCVPGHRLVGPSEVTCTAEAQWSEKMPYCEGEKSLKSIKPSTDLDPSSTCSFSCEAGFELRGANTTTCSQDGQWNEALPTCKGMTKINNGLHFFFKIISPHPSAIRCPLLDAPENVPLLQTSSYSMIMLGKYKTPSLTKGCASLIFNL</sequence>
<keyword evidence="15" id="KW-0325">Glycoprotein</keyword>
<feature type="disulfide bond" evidence="16">
    <location>
        <begin position="323"/>
        <end position="350"/>
    </location>
</feature>
<dbReference type="GO" id="GO:0046872">
    <property type="term" value="F:metal ion binding"/>
    <property type="evidence" value="ECO:0007669"/>
    <property type="project" value="UniProtKB-KW"/>
</dbReference>
<dbReference type="PANTHER" id="PTHR19325:SF493">
    <property type="entry name" value="E-SELECTIN"/>
    <property type="match status" value="1"/>
</dbReference>
<dbReference type="SMART" id="SM00032">
    <property type="entry name" value="CCP"/>
    <property type="match status" value="5"/>
</dbReference>
<evidence type="ECO:0000313" key="20">
    <source>
        <dbReference type="Ensembl" id="ENSXCOP00000013331.1"/>
    </source>
</evidence>
<reference evidence="20" key="2">
    <citation type="submission" date="2025-09" db="UniProtKB">
        <authorList>
            <consortium name="Ensembl"/>
        </authorList>
    </citation>
    <scope>IDENTIFICATION</scope>
</reference>
<keyword evidence="5 16" id="KW-0768">Sushi</keyword>
<protein>
    <submittedName>
        <fullName evidence="20">Selectin P</fullName>
    </submittedName>
</protein>
<feature type="disulfide bond" evidence="16">
    <location>
        <begin position="386"/>
        <end position="413"/>
    </location>
</feature>
<evidence type="ECO:0000256" key="3">
    <source>
        <dbReference type="ARBA" id="ARBA00022475"/>
    </source>
</evidence>
<dbReference type="InterPro" id="IPR016186">
    <property type="entry name" value="C-type_lectin-like/link_sf"/>
</dbReference>
<feature type="domain" description="Sushi" evidence="19">
    <location>
        <begin position="290"/>
        <end position="352"/>
    </location>
</feature>
<dbReference type="Pfam" id="PF00084">
    <property type="entry name" value="Sushi"/>
    <property type="match status" value="5"/>
</dbReference>
<dbReference type="InterPro" id="IPR035976">
    <property type="entry name" value="Sushi/SCR/CCP_sf"/>
</dbReference>
<keyword evidence="14 16" id="KW-1015">Disulfide bond</keyword>
<keyword evidence="4" id="KW-0245">EGF-like domain</keyword>
<dbReference type="InterPro" id="IPR033991">
    <property type="entry name" value="Selectin_CTLD"/>
</dbReference>
<reference evidence="20" key="1">
    <citation type="submission" date="2025-08" db="UniProtKB">
        <authorList>
            <consortium name="Ensembl"/>
        </authorList>
    </citation>
    <scope>IDENTIFICATION</scope>
</reference>
<keyword evidence="21" id="KW-1185">Reference proteome</keyword>
<evidence type="ECO:0000259" key="18">
    <source>
        <dbReference type="PROSITE" id="PS50041"/>
    </source>
</evidence>
<feature type="disulfide bond" evidence="16">
    <location>
        <begin position="201"/>
        <end position="228"/>
    </location>
</feature>
<dbReference type="InterPro" id="IPR000436">
    <property type="entry name" value="Sushi_SCR_CCP_dom"/>
</dbReference>
<dbReference type="SMART" id="SM00034">
    <property type="entry name" value="CLECT"/>
    <property type="match status" value="1"/>
</dbReference>
<dbReference type="InterPro" id="IPR001304">
    <property type="entry name" value="C-type_lectin-like"/>
</dbReference>
<keyword evidence="10" id="KW-0106">Calcium</keyword>
<dbReference type="GeneTree" id="ENSGT00940000160168"/>
<feature type="signal peptide" evidence="17">
    <location>
        <begin position="1"/>
        <end position="24"/>
    </location>
</feature>
<dbReference type="InterPro" id="IPR016187">
    <property type="entry name" value="CTDL_fold"/>
</dbReference>
<keyword evidence="12" id="KW-1133">Transmembrane helix</keyword>
<evidence type="ECO:0000256" key="5">
    <source>
        <dbReference type="ARBA" id="ARBA00022659"/>
    </source>
</evidence>
<dbReference type="SUPFAM" id="SSF57535">
    <property type="entry name" value="Complement control module/SCR domain"/>
    <property type="match status" value="5"/>
</dbReference>
<evidence type="ECO:0000256" key="10">
    <source>
        <dbReference type="ARBA" id="ARBA00022837"/>
    </source>
</evidence>
<evidence type="ECO:0000256" key="4">
    <source>
        <dbReference type="ARBA" id="ARBA00022536"/>
    </source>
</evidence>
<dbReference type="Proteomes" id="UP000261380">
    <property type="component" value="Unplaced"/>
</dbReference>
<dbReference type="PRINTS" id="PR00343">
    <property type="entry name" value="SELECTIN"/>
</dbReference>
<evidence type="ECO:0000256" key="14">
    <source>
        <dbReference type="ARBA" id="ARBA00023157"/>
    </source>
</evidence>
<evidence type="ECO:0000256" key="1">
    <source>
        <dbReference type="ARBA" id="ARBA00004236"/>
    </source>
</evidence>
<feature type="disulfide bond" evidence="16">
    <location>
        <begin position="260"/>
        <end position="287"/>
    </location>
</feature>
<dbReference type="SUPFAM" id="SSF56436">
    <property type="entry name" value="C-type lectin-like"/>
    <property type="match status" value="1"/>
</dbReference>
<organism evidence="20 21">
    <name type="scientific">Xiphophorus couchianus</name>
    <name type="common">Monterrey platyfish</name>
    <dbReference type="NCBI Taxonomy" id="32473"/>
    <lineage>
        <taxon>Eukaryota</taxon>
        <taxon>Metazoa</taxon>
        <taxon>Chordata</taxon>
        <taxon>Craniata</taxon>
        <taxon>Vertebrata</taxon>
        <taxon>Euteleostomi</taxon>
        <taxon>Actinopterygii</taxon>
        <taxon>Neopterygii</taxon>
        <taxon>Teleostei</taxon>
        <taxon>Neoteleostei</taxon>
        <taxon>Acanthomorphata</taxon>
        <taxon>Ovalentaria</taxon>
        <taxon>Atherinomorphae</taxon>
        <taxon>Cyprinodontiformes</taxon>
        <taxon>Poeciliidae</taxon>
        <taxon>Poeciliinae</taxon>
        <taxon>Xiphophorus</taxon>
    </lineage>
</organism>
<dbReference type="GO" id="GO:0007155">
    <property type="term" value="P:cell adhesion"/>
    <property type="evidence" value="ECO:0007669"/>
    <property type="project" value="UniProtKB-KW"/>
</dbReference>
<feature type="domain" description="C-type lectin" evidence="18">
    <location>
        <begin position="22"/>
        <end position="148"/>
    </location>
</feature>
<feature type="domain" description="Sushi" evidence="19">
    <location>
        <begin position="417"/>
        <end position="467"/>
    </location>
</feature>
<evidence type="ECO:0000259" key="19">
    <source>
        <dbReference type="PROSITE" id="PS50923"/>
    </source>
</evidence>
<dbReference type="GO" id="GO:0005886">
    <property type="term" value="C:plasma membrane"/>
    <property type="evidence" value="ECO:0007669"/>
    <property type="project" value="UniProtKB-SubCell"/>
</dbReference>
<evidence type="ECO:0000256" key="12">
    <source>
        <dbReference type="ARBA" id="ARBA00022989"/>
    </source>
</evidence>
<evidence type="ECO:0000313" key="21">
    <source>
        <dbReference type="Proteomes" id="UP000261380"/>
    </source>
</evidence>
<feature type="domain" description="Sushi" evidence="19">
    <location>
        <begin position="168"/>
        <end position="230"/>
    </location>
</feature>
<proteinExistence type="predicted"/>
<evidence type="ECO:0000256" key="15">
    <source>
        <dbReference type="ARBA" id="ARBA00023180"/>
    </source>
</evidence>
<dbReference type="CDD" id="cd03592">
    <property type="entry name" value="CLECT_selectins_like"/>
    <property type="match status" value="1"/>
</dbReference>
<dbReference type="PROSITE" id="PS50923">
    <property type="entry name" value="SUSHI"/>
    <property type="match status" value="5"/>
</dbReference>
<feature type="chain" id="PRO_5017302171" evidence="17">
    <location>
        <begin position="25"/>
        <end position="532"/>
    </location>
</feature>
<dbReference type="PROSITE" id="PS00615">
    <property type="entry name" value="C_TYPE_LECTIN_1"/>
    <property type="match status" value="1"/>
</dbReference>
<evidence type="ECO:0000256" key="13">
    <source>
        <dbReference type="ARBA" id="ARBA00023136"/>
    </source>
</evidence>
<evidence type="ECO:0000256" key="11">
    <source>
        <dbReference type="ARBA" id="ARBA00022889"/>
    </source>
</evidence>
<evidence type="ECO:0000256" key="17">
    <source>
        <dbReference type="SAM" id="SignalP"/>
    </source>
</evidence>
<keyword evidence="3" id="KW-1003">Cell membrane</keyword>
<feature type="domain" description="Sushi" evidence="19">
    <location>
        <begin position="353"/>
        <end position="415"/>
    </location>
</feature>
<dbReference type="InterPro" id="IPR002396">
    <property type="entry name" value="Selectin_superfamily"/>
</dbReference>
<evidence type="ECO:0000256" key="16">
    <source>
        <dbReference type="PROSITE-ProRule" id="PRU00302"/>
    </source>
</evidence>
<dbReference type="Pfam" id="PF00059">
    <property type="entry name" value="Lectin_C"/>
    <property type="match status" value="1"/>
</dbReference>
<keyword evidence="8 17" id="KW-0732">Signal</keyword>